<feature type="transmembrane region" description="Helical" evidence="1">
    <location>
        <begin position="135"/>
        <end position="154"/>
    </location>
</feature>
<feature type="transmembrane region" description="Helical" evidence="1">
    <location>
        <begin position="102"/>
        <end position="123"/>
    </location>
</feature>
<evidence type="ECO:0000313" key="2">
    <source>
        <dbReference type="EMBL" id="MDR6549873.1"/>
    </source>
</evidence>
<reference evidence="2 3" key="1">
    <citation type="submission" date="2023-07" db="EMBL/GenBank/DDBJ databases">
        <title>Sorghum-associated microbial communities from plants grown in Nebraska, USA.</title>
        <authorList>
            <person name="Schachtman D."/>
        </authorList>
    </citation>
    <scope>NUCLEOTIDE SEQUENCE [LARGE SCALE GENOMIC DNA]</scope>
    <source>
        <strain evidence="2 3">CC258</strain>
    </source>
</reference>
<feature type="transmembrane region" description="Helical" evidence="1">
    <location>
        <begin position="37"/>
        <end position="57"/>
    </location>
</feature>
<feature type="transmembrane region" description="Helical" evidence="1">
    <location>
        <begin position="77"/>
        <end position="95"/>
    </location>
</feature>
<keyword evidence="1" id="KW-0472">Membrane</keyword>
<protein>
    <submittedName>
        <fullName evidence="2">Uncharacterized protein</fullName>
    </submittedName>
</protein>
<evidence type="ECO:0000313" key="3">
    <source>
        <dbReference type="Proteomes" id="UP001267290"/>
    </source>
</evidence>
<evidence type="ECO:0000256" key="1">
    <source>
        <dbReference type="SAM" id="Phobius"/>
    </source>
</evidence>
<comment type="caution">
    <text evidence="2">The sequence shown here is derived from an EMBL/GenBank/DDBJ whole genome shotgun (WGS) entry which is preliminary data.</text>
</comment>
<name>A0ABU1NQW4_9BACL</name>
<feature type="transmembrane region" description="Helical" evidence="1">
    <location>
        <begin position="12"/>
        <end position="30"/>
    </location>
</feature>
<organism evidence="2 3">
    <name type="scientific">Paenibacillus qinlingensis</name>
    <dbReference type="NCBI Taxonomy" id="1837343"/>
    <lineage>
        <taxon>Bacteria</taxon>
        <taxon>Bacillati</taxon>
        <taxon>Bacillota</taxon>
        <taxon>Bacilli</taxon>
        <taxon>Bacillales</taxon>
        <taxon>Paenibacillaceae</taxon>
        <taxon>Paenibacillus</taxon>
    </lineage>
</organism>
<dbReference type="RefSeq" id="WP_310224145.1">
    <property type="nucleotide sequence ID" value="NZ_JAVDSB010000001.1"/>
</dbReference>
<dbReference type="EMBL" id="JAVDSB010000001">
    <property type="protein sequence ID" value="MDR6549873.1"/>
    <property type="molecule type" value="Genomic_DNA"/>
</dbReference>
<proteinExistence type="predicted"/>
<keyword evidence="3" id="KW-1185">Reference proteome</keyword>
<dbReference type="Proteomes" id="UP001267290">
    <property type="component" value="Unassembled WGS sequence"/>
</dbReference>
<sequence>MSHLDVLFQRNTIFTMICLVLGYGFVWLLPRMMPRSISLLMMLFSIESATALDTVIGVKPFDFYNANIYPYFDLADLLTWSLYPVFGYLFAYYYNKFRIKGLLIPLYILVSSLIGTAFEALNVYFDVFQYNHWKLSYSFCIYLVVQTLTVLLFTRLKKHWIEQKSQSIRRMY</sequence>
<keyword evidence="1" id="KW-1133">Transmembrane helix</keyword>
<accession>A0ABU1NQW4</accession>
<keyword evidence="1" id="KW-0812">Transmembrane</keyword>
<gene>
    <name evidence="2" type="ORF">J2736_001056</name>
</gene>